<protein>
    <submittedName>
        <fullName evidence="2">Uncharacterized protein</fullName>
    </submittedName>
</protein>
<feature type="compositionally biased region" description="Polar residues" evidence="1">
    <location>
        <begin position="95"/>
        <end position="107"/>
    </location>
</feature>
<feature type="region of interest" description="Disordered" evidence="1">
    <location>
        <begin position="20"/>
        <end position="113"/>
    </location>
</feature>
<sequence>MHRQIRSALGSCAHLLRHEHDHSPVPAPCNNSTLHSPCAQSKPPIKTLAVQTATPKTTRRSDPLNHHRKEARDWRRSIAWTPGQALSDSELPSGVRSSPQMSTSSVVVVTRYA</sequence>
<evidence type="ECO:0000313" key="3">
    <source>
        <dbReference type="Proteomes" id="UP000822688"/>
    </source>
</evidence>
<evidence type="ECO:0000313" key="2">
    <source>
        <dbReference type="EMBL" id="KAG0564123.1"/>
    </source>
</evidence>
<evidence type="ECO:0000256" key="1">
    <source>
        <dbReference type="SAM" id="MobiDB-lite"/>
    </source>
</evidence>
<name>A0A8T0GZ30_CERPU</name>
<proteinExistence type="predicted"/>
<comment type="caution">
    <text evidence="2">The sequence shown here is derived from an EMBL/GenBank/DDBJ whole genome shotgun (WGS) entry which is preliminary data.</text>
</comment>
<dbReference type="EMBL" id="CM026429">
    <property type="protein sequence ID" value="KAG0564123.1"/>
    <property type="molecule type" value="Genomic_DNA"/>
</dbReference>
<reference evidence="2" key="1">
    <citation type="submission" date="2020-06" db="EMBL/GenBank/DDBJ databases">
        <title>WGS assembly of Ceratodon purpureus strain R40.</title>
        <authorList>
            <person name="Carey S.B."/>
            <person name="Jenkins J."/>
            <person name="Shu S."/>
            <person name="Lovell J.T."/>
            <person name="Sreedasyam A."/>
            <person name="Maumus F."/>
            <person name="Tiley G.P."/>
            <person name="Fernandez-Pozo N."/>
            <person name="Barry K."/>
            <person name="Chen C."/>
            <person name="Wang M."/>
            <person name="Lipzen A."/>
            <person name="Daum C."/>
            <person name="Saski C.A."/>
            <person name="Payton A.C."/>
            <person name="Mcbreen J.C."/>
            <person name="Conrad R.E."/>
            <person name="Kollar L.M."/>
            <person name="Olsson S."/>
            <person name="Huttunen S."/>
            <person name="Landis J.B."/>
            <person name="Wickett N.J."/>
            <person name="Johnson M.G."/>
            <person name="Rensing S.A."/>
            <person name="Grimwood J."/>
            <person name="Schmutz J."/>
            <person name="Mcdaniel S.F."/>
        </authorList>
    </citation>
    <scope>NUCLEOTIDE SEQUENCE</scope>
    <source>
        <strain evidence="2">R40</strain>
    </source>
</reference>
<accession>A0A8T0GZ30</accession>
<organism evidence="2 3">
    <name type="scientific">Ceratodon purpureus</name>
    <name type="common">Fire moss</name>
    <name type="synonym">Dicranum purpureum</name>
    <dbReference type="NCBI Taxonomy" id="3225"/>
    <lineage>
        <taxon>Eukaryota</taxon>
        <taxon>Viridiplantae</taxon>
        <taxon>Streptophyta</taxon>
        <taxon>Embryophyta</taxon>
        <taxon>Bryophyta</taxon>
        <taxon>Bryophytina</taxon>
        <taxon>Bryopsida</taxon>
        <taxon>Dicranidae</taxon>
        <taxon>Pseudoditrichales</taxon>
        <taxon>Ditrichaceae</taxon>
        <taxon>Ceratodon</taxon>
    </lineage>
</organism>
<feature type="compositionally biased region" description="Basic and acidic residues" evidence="1">
    <location>
        <begin position="59"/>
        <end position="76"/>
    </location>
</feature>
<dbReference type="AlphaFoldDB" id="A0A8T0GZ30"/>
<dbReference type="Proteomes" id="UP000822688">
    <property type="component" value="Chromosome 8"/>
</dbReference>
<keyword evidence="3" id="KW-1185">Reference proteome</keyword>
<feature type="compositionally biased region" description="Polar residues" evidence="1">
    <location>
        <begin position="29"/>
        <end position="39"/>
    </location>
</feature>
<gene>
    <name evidence="2" type="ORF">KC19_8G084900</name>
</gene>